<protein>
    <submittedName>
        <fullName evidence="5">Anaerobic glycerol-3-phosphate dehydrogenase subunit B</fullName>
    </submittedName>
</protein>
<dbReference type="GO" id="GO:0004368">
    <property type="term" value="F:glycerol-3-phosphate dehydrogenase (quinone) activity"/>
    <property type="evidence" value="ECO:0007669"/>
    <property type="project" value="InterPro"/>
</dbReference>
<organism evidence="5 6">
    <name type="scientific">Aeromonas sobria</name>
    <dbReference type="NCBI Taxonomy" id="646"/>
    <lineage>
        <taxon>Bacteria</taxon>
        <taxon>Pseudomonadati</taxon>
        <taxon>Pseudomonadota</taxon>
        <taxon>Gammaproteobacteria</taxon>
        <taxon>Aeromonadales</taxon>
        <taxon>Aeromonadaceae</taxon>
        <taxon>Aeromonas</taxon>
    </lineage>
</organism>
<dbReference type="AlphaFoldDB" id="A0A2N3IXC9"/>
<sequence>MKFDNIVIGGGMAGLSAALRLVEAGQKTLLMASGQSSLHFSSGSVDLLESEGDPRTTLPAFMAAHPDHPYSKVGMDNIEASLADLQRHCAEQGLPLVHNETNHQRLTPIGTLKRTWLSPDTCACVTDAPIPDALLLATMEGFRDFHPALAAANLATHPRFAHCRVLTGEIRLPQLAEFSRNPHEFRSADIARLFDKQSGGKYPLVAELAREISRMVQESGVPDCRHIVLPACLSLGLVGPRLAELEQRTGCTIKEVATMPPSLIGMRMQEALKRRFMALGGTFLTSERVLGARYEGDKVIGVHSQNGDDQLFEADNFVLASGSFFSRGLESRLRGIREPIFNADVLSLEERDAWAGRRLFDHHPFMGFGVKTDDKLRVLRGGKPLTNLYGAGSVLAHYDPIKEGSGSGVAVATGWQAAGHILAGV</sequence>
<accession>A0A2N3IXC9</accession>
<keyword evidence="1" id="KW-0285">Flavoprotein</keyword>
<gene>
    <name evidence="5" type="ORF">CJP16_12290</name>
</gene>
<dbReference type="EMBL" id="NQMM01000032">
    <property type="protein sequence ID" value="PKQ77412.1"/>
    <property type="molecule type" value="Genomic_DNA"/>
</dbReference>
<dbReference type="InterPro" id="IPR050315">
    <property type="entry name" value="FAD-oxidoreductase_2"/>
</dbReference>
<dbReference type="SUPFAM" id="SSF51905">
    <property type="entry name" value="FAD/NAD(P)-binding domain"/>
    <property type="match status" value="1"/>
</dbReference>
<name>A0A2N3IXC9_AERSO</name>
<evidence type="ECO:0000313" key="5">
    <source>
        <dbReference type="EMBL" id="PKQ77412.1"/>
    </source>
</evidence>
<dbReference type="InterPro" id="IPR009158">
    <property type="entry name" value="G3P_DH_GlpB_su"/>
</dbReference>
<dbReference type="NCBIfam" id="TIGR03378">
    <property type="entry name" value="glycerol3P_GlpB"/>
    <property type="match status" value="1"/>
</dbReference>
<dbReference type="GO" id="GO:0009331">
    <property type="term" value="C:glycerol-3-phosphate dehydrogenase (FAD) complex"/>
    <property type="evidence" value="ECO:0007669"/>
    <property type="project" value="InterPro"/>
</dbReference>
<dbReference type="NCBIfam" id="NF003720">
    <property type="entry name" value="PRK05329.1-3"/>
    <property type="match status" value="1"/>
</dbReference>
<keyword evidence="2" id="KW-0288">FMN</keyword>
<dbReference type="PANTHER" id="PTHR43400">
    <property type="entry name" value="FUMARATE REDUCTASE"/>
    <property type="match status" value="1"/>
</dbReference>
<dbReference type="InterPro" id="IPR003953">
    <property type="entry name" value="FAD-dep_OxRdtase_2_FAD-bd"/>
</dbReference>
<keyword evidence="6" id="KW-1185">Reference proteome</keyword>
<evidence type="ECO:0000313" key="6">
    <source>
        <dbReference type="Proteomes" id="UP000233467"/>
    </source>
</evidence>
<dbReference type="RefSeq" id="WP_101324910.1">
    <property type="nucleotide sequence ID" value="NZ_NQMM01000032.1"/>
</dbReference>
<dbReference type="PIRSF" id="PIRSF000141">
    <property type="entry name" value="Anaerobic_G3P_dh"/>
    <property type="match status" value="1"/>
</dbReference>
<evidence type="ECO:0000256" key="1">
    <source>
        <dbReference type="ARBA" id="ARBA00022630"/>
    </source>
</evidence>
<dbReference type="Proteomes" id="UP000233467">
    <property type="component" value="Unassembled WGS sequence"/>
</dbReference>
<comment type="caution">
    <text evidence="5">The sequence shown here is derived from an EMBL/GenBank/DDBJ whole genome shotgun (WGS) entry which is preliminary data.</text>
</comment>
<evidence type="ECO:0000256" key="2">
    <source>
        <dbReference type="ARBA" id="ARBA00022643"/>
    </source>
</evidence>
<feature type="domain" description="FAD-dependent oxidoreductase 2 FAD-binding" evidence="4">
    <location>
        <begin position="4"/>
        <end position="409"/>
    </location>
</feature>
<reference evidence="5 6" key="1">
    <citation type="journal article" date="2017" name="Front. Microbiol.">
        <title>Strong Genomic and Phenotypic Heterogeneity in the Aeromonas sobria Species Complex.</title>
        <authorList>
            <person name="Gauthier J."/>
            <person name="Vincent A.T."/>
            <person name="Charette S.J."/>
            <person name="Derome N."/>
        </authorList>
    </citation>
    <scope>NUCLEOTIDE SEQUENCE [LARGE SCALE GENOMIC DNA]</scope>
    <source>
        <strain evidence="5 6">TM18</strain>
    </source>
</reference>
<keyword evidence="3" id="KW-0560">Oxidoreductase</keyword>
<evidence type="ECO:0000256" key="3">
    <source>
        <dbReference type="ARBA" id="ARBA00023002"/>
    </source>
</evidence>
<dbReference type="InterPro" id="IPR036188">
    <property type="entry name" value="FAD/NAD-bd_sf"/>
</dbReference>
<dbReference type="Gene3D" id="3.50.50.60">
    <property type="entry name" value="FAD/NAD(P)-binding domain"/>
    <property type="match status" value="1"/>
</dbReference>
<evidence type="ECO:0000259" key="4">
    <source>
        <dbReference type="Pfam" id="PF00890"/>
    </source>
</evidence>
<proteinExistence type="predicted"/>
<dbReference type="Pfam" id="PF00890">
    <property type="entry name" value="FAD_binding_2"/>
    <property type="match status" value="1"/>
</dbReference>